<dbReference type="SUPFAM" id="SSF54909">
    <property type="entry name" value="Dimeric alpha+beta barrel"/>
    <property type="match status" value="1"/>
</dbReference>
<dbReference type="PANTHER" id="PTHR41521:SF4">
    <property type="entry name" value="BLR0684 PROTEIN"/>
    <property type="match status" value="1"/>
</dbReference>
<dbReference type="PANTHER" id="PTHR41521">
    <property type="match status" value="1"/>
</dbReference>
<dbReference type="Gene3D" id="3.30.70.100">
    <property type="match status" value="1"/>
</dbReference>
<keyword evidence="3" id="KW-1185">Reference proteome</keyword>
<dbReference type="RefSeq" id="WP_118646936.1">
    <property type="nucleotide sequence ID" value="NZ_CP060635.1"/>
</dbReference>
<organism evidence="2 3">
    <name type="scientific">Wansuia hejianensis</name>
    <dbReference type="NCBI Taxonomy" id="2763667"/>
    <lineage>
        <taxon>Bacteria</taxon>
        <taxon>Bacillati</taxon>
        <taxon>Bacillota</taxon>
        <taxon>Clostridia</taxon>
        <taxon>Lachnospirales</taxon>
        <taxon>Lachnospiraceae</taxon>
        <taxon>Wansuia</taxon>
    </lineage>
</organism>
<dbReference type="Proteomes" id="UP000515860">
    <property type="component" value="Chromosome"/>
</dbReference>
<dbReference type="EMBL" id="CP060635">
    <property type="protein sequence ID" value="QNM08343.1"/>
    <property type="molecule type" value="Genomic_DNA"/>
</dbReference>
<dbReference type="KEGG" id="whj:H9Q79_15915"/>
<proteinExistence type="predicted"/>
<sequence>MVYFIAAIMIDPQKGAGEYEGYIRRVKPVVERYGGRYLLRSEKITPLTSRWEPDRMIVIEWDSREQLELCFNSSAYRKIAGMRENSVDSRAVIVEG</sequence>
<gene>
    <name evidence="2" type="ORF">H9Q79_15915</name>
</gene>
<protein>
    <submittedName>
        <fullName evidence="2">DUF1330 domain-containing protein</fullName>
    </submittedName>
</protein>
<dbReference type="AlphaFoldDB" id="A0A7G9GC11"/>
<name>A0A7G9GC11_9FIRM</name>
<accession>A0A7G9GC11</accession>
<feature type="domain" description="DUF1330" evidence="1">
    <location>
        <begin position="2"/>
        <end position="96"/>
    </location>
</feature>
<evidence type="ECO:0000313" key="3">
    <source>
        <dbReference type="Proteomes" id="UP000515860"/>
    </source>
</evidence>
<dbReference type="InterPro" id="IPR011008">
    <property type="entry name" value="Dimeric_a/b-barrel"/>
</dbReference>
<reference evidence="2 3" key="1">
    <citation type="submission" date="2020-08" db="EMBL/GenBank/DDBJ databases">
        <authorList>
            <person name="Liu C."/>
            <person name="Sun Q."/>
        </authorList>
    </citation>
    <scope>NUCLEOTIDE SEQUENCE [LARGE SCALE GENOMIC DNA]</scope>
    <source>
        <strain evidence="2 3">NSJ-29</strain>
    </source>
</reference>
<evidence type="ECO:0000313" key="2">
    <source>
        <dbReference type="EMBL" id="QNM08343.1"/>
    </source>
</evidence>
<dbReference type="InterPro" id="IPR010753">
    <property type="entry name" value="DUF1330"/>
</dbReference>
<evidence type="ECO:0000259" key="1">
    <source>
        <dbReference type="Pfam" id="PF07045"/>
    </source>
</evidence>
<dbReference type="Pfam" id="PF07045">
    <property type="entry name" value="DUF1330"/>
    <property type="match status" value="1"/>
</dbReference>